<sequence length="121" mass="13237">MVDALTWKKASSREGDRVLCVVMAPKPKKRRTEQGRPRNGDSLHFPRSSPDARTDKATTPLQSSASPKIHAGAMYLKIQQAKKNAVAQAQQEGCTGNFRSFDSPFGNFLLPVIPTLADLTV</sequence>
<keyword evidence="3" id="KW-1185">Reference proteome</keyword>
<proteinExistence type="predicted"/>
<dbReference type="GO" id="GO:0006281">
    <property type="term" value="P:DNA repair"/>
    <property type="evidence" value="ECO:0007669"/>
    <property type="project" value="InterPro"/>
</dbReference>
<feature type="compositionally biased region" description="Basic and acidic residues" evidence="1">
    <location>
        <begin position="32"/>
        <end position="41"/>
    </location>
</feature>
<evidence type="ECO:0000256" key="1">
    <source>
        <dbReference type="SAM" id="MobiDB-lite"/>
    </source>
</evidence>
<dbReference type="PANTHER" id="PTHR48205:SF1">
    <property type="entry name" value="OS01G0742766 PROTEIN"/>
    <property type="match status" value="1"/>
</dbReference>
<dbReference type="Pfam" id="PF15925">
    <property type="entry name" value="SOSSC"/>
    <property type="match status" value="1"/>
</dbReference>
<reference evidence="2" key="1">
    <citation type="journal article" date="2023" name="Plant J.">
        <title>The genome of the king protea, Protea cynaroides.</title>
        <authorList>
            <person name="Chang J."/>
            <person name="Duong T.A."/>
            <person name="Schoeman C."/>
            <person name="Ma X."/>
            <person name="Roodt D."/>
            <person name="Barker N."/>
            <person name="Li Z."/>
            <person name="Van de Peer Y."/>
            <person name="Mizrachi E."/>
        </authorList>
    </citation>
    <scope>NUCLEOTIDE SEQUENCE</scope>
    <source>
        <tissue evidence="2">Young leaves</tissue>
    </source>
</reference>
<dbReference type="PANTHER" id="PTHR48205">
    <property type="entry name" value="OS01G0742766 PROTEIN"/>
    <property type="match status" value="1"/>
</dbReference>
<feature type="compositionally biased region" description="Polar residues" evidence="1">
    <location>
        <begin position="57"/>
        <end position="66"/>
    </location>
</feature>
<dbReference type="InterPro" id="IPR031821">
    <property type="entry name" value="SOSSC"/>
</dbReference>
<comment type="caution">
    <text evidence="2">The sequence shown here is derived from an EMBL/GenBank/DDBJ whole genome shotgun (WGS) entry which is preliminary data.</text>
</comment>
<feature type="region of interest" description="Disordered" evidence="1">
    <location>
        <begin position="18"/>
        <end position="68"/>
    </location>
</feature>
<dbReference type="AlphaFoldDB" id="A0A9Q0GMX5"/>
<evidence type="ECO:0000313" key="2">
    <source>
        <dbReference type="EMBL" id="KAJ4950578.1"/>
    </source>
</evidence>
<gene>
    <name evidence="2" type="ORF">NE237_027410</name>
</gene>
<dbReference type="EMBL" id="JAMYWD010000012">
    <property type="protein sequence ID" value="KAJ4950578.1"/>
    <property type="molecule type" value="Genomic_DNA"/>
</dbReference>
<accession>A0A9Q0GMX5</accession>
<name>A0A9Q0GMX5_9MAGN</name>
<dbReference type="Proteomes" id="UP001141806">
    <property type="component" value="Unassembled WGS sequence"/>
</dbReference>
<protein>
    <submittedName>
        <fullName evidence="2">Uncharacterized protein</fullName>
    </submittedName>
</protein>
<dbReference type="OrthoDB" id="1938885at2759"/>
<evidence type="ECO:0000313" key="3">
    <source>
        <dbReference type="Proteomes" id="UP001141806"/>
    </source>
</evidence>
<dbReference type="GO" id="GO:0070876">
    <property type="term" value="C:SOSS complex"/>
    <property type="evidence" value="ECO:0007669"/>
    <property type="project" value="InterPro"/>
</dbReference>
<organism evidence="2 3">
    <name type="scientific">Protea cynaroides</name>
    <dbReference type="NCBI Taxonomy" id="273540"/>
    <lineage>
        <taxon>Eukaryota</taxon>
        <taxon>Viridiplantae</taxon>
        <taxon>Streptophyta</taxon>
        <taxon>Embryophyta</taxon>
        <taxon>Tracheophyta</taxon>
        <taxon>Spermatophyta</taxon>
        <taxon>Magnoliopsida</taxon>
        <taxon>Proteales</taxon>
        <taxon>Proteaceae</taxon>
        <taxon>Protea</taxon>
    </lineage>
</organism>